<dbReference type="RefSeq" id="WP_209698675.1">
    <property type="nucleotide sequence ID" value="NZ_BAAAVU010000023.1"/>
</dbReference>
<dbReference type="Proteomes" id="UP000755585">
    <property type="component" value="Unassembled WGS sequence"/>
</dbReference>
<dbReference type="InterPro" id="IPR006059">
    <property type="entry name" value="SBP"/>
</dbReference>
<evidence type="ECO:0000313" key="4">
    <source>
        <dbReference type="Proteomes" id="UP000755585"/>
    </source>
</evidence>
<protein>
    <submittedName>
        <fullName evidence="3">Raffinose/stachyose/melibiose transport system substrate-binding protein</fullName>
    </submittedName>
</protein>
<name>A0ABS4UWW3_9ACTN</name>
<dbReference type="SUPFAM" id="SSF53850">
    <property type="entry name" value="Periplasmic binding protein-like II"/>
    <property type="match status" value="1"/>
</dbReference>
<evidence type="ECO:0000256" key="1">
    <source>
        <dbReference type="ARBA" id="ARBA00008520"/>
    </source>
</evidence>
<gene>
    <name evidence="3" type="ORF">JOF29_007218</name>
</gene>
<reference evidence="3 4" key="1">
    <citation type="submission" date="2021-03" db="EMBL/GenBank/DDBJ databases">
        <title>Sequencing the genomes of 1000 actinobacteria strains.</title>
        <authorList>
            <person name="Klenk H.-P."/>
        </authorList>
    </citation>
    <scope>NUCLEOTIDE SEQUENCE [LARGE SCALE GENOMIC DNA]</scope>
    <source>
        <strain evidence="3 4">DSM 18824</strain>
    </source>
</reference>
<dbReference type="Gene3D" id="3.40.190.10">
    <property type="entry name" value="Periplasmic binding protein-like II"/>
    <property type="match status" value="1"/>
</dbReference>
<keyword evidence="2" id="KW-0813">Transport</keyword>
<comment type="caution">
    <text evidence="3">The sequence shown here is derived from an EMBL/GenBank/DDBJ whole genome shotgun (WGS) entry which is preliminary data.</text>
</comment>
<sequence>MSRPLSRRFIIATVPVAVASLLLSGCGSLISGSESKSSAGAQSFTYWSSWSEGEPQQKVLAKAIGEFTADTGIKVDVQWVGRDNFKKLSPTLNASTTPVDLVDGAQRNIKSVMVDTGSALDMGTVFDSKVDGEDKTVAQVIPKRYAELIESKGNPWMVPYEVASSAFWYNKARLGDVAGHAPETWADLVSMLQASKDAGRAPLALDGDIAPYNLYYFAELAVRELGAGGLNKAARDKTGESFKSPGMLKAAQHVEELVKKGFFAPGYSGSKFPALQQQFAAGKADFMYNGSWIPSETASYLAPGFQFGSFPMPSTQPGGDDSAEAYLIGFAVPKKAAHASAAEKFISYFLNKDRLAPIATDAQNLTPRDDIPAPAALANVKKALDASKTLHGQFDGVVDDYSDWTTKVLQPLDNELIFGKRDAQSFVDELAKQTKDYWAAHG</sequence>
<evidence type="ECO:0000313" key="3">
    <source>
        <dbReference type="EMBL" id="MBP2356108.1"/>
    </source>
</evidence>
<accession>A0ABS4UWW3</accession>
<dbReference type="PANTHER" id="PTHR43649">
    <property type="entry name" value="ARABINOSE-BINDING PROTEIN-RELATED"/>
    <property type="match status" value="1"/>
</dbReference>
<keyword evidence="4" id="KW-1185">Reference proteome</keyword>
<dbReference type="InterPro" id="IPR050490">
    <property type="entry name" value="Bact_solute-bd_prot1"/>
</dbReference>
<dbReference type="Pfam" id="PF01547">
    <property type="entry name" value="SBP_bac_1"/>
    <property type="match status" value="1"/>
</dbReference>
<dbReference type="PROSITE" id="PS51257">
    <property type="entry name" value="PROKAR_LIPOPROTEIN"/>
    <property type="match status" value="1"/>
</dbReference>
<proteinExistence type="inferred from homology"/>
<organism evidence="3 4">
    <name type="scientific">Kribbella aluminosa</name>
    <dbReference type="NCBI Taxonomy" id="416017"/>
    <lineage>
        <taxon>Bacteria</taxon>
        <taxon>Bacillati</taxon>
        <taxon>Actinomycetota</taxon>
        <taxon>Actinomycetes</taxon>
        <taxon>Propionibacteriales</taxon>
        <taxon>Kribbellaceae</taxon>
        <taxon>Kribbella</taxon>
    </lineage>
</organism>
<comment type="similarity">
    <text evidence="1">Belongs to the bacterial solute-binding protein 1 family.</text>
</comment>
<dbReference type="PANTHER" id="PTHR43649:SF29">
    <property type="entry name" value="OSMOPROTECTIVE COMPOUNDS-BINDING PROTEIN GGTB"/>
    <property type="match status" value="1"/>
</dbReference>
<dbReference type="EMBL" id="JAGINT010000002">
    <property type="protein sequence ID" value="MBP2356108.1"/>
    <property type="molecule type" value="Genomic_DNA"/>
</dbReference>
<evidence type="ECO:0000256" key="2">
    <source>
        <dbReference type="ARBA" id="ARBA00022448"/>
    </source>
</evidence>